<dbReference type="Pfam" id="PF13958">
    <property type="entry name" value="ToxN_toxin"/>
    <property type="match status" value="1"/>
</dbReference>
<dbReference type="GO" id="GO:0003723">
    <property type="term" value="F:RNA binding"/>
    <property type="evidence" value="ECO:0007669"/>
    <property type="project" value="InterPro"/>
</dbReference>
<dbReference type="InterPro" id="IPR025911">
    <property type="entry name" value="ToxN/AbiQ_toxin"/>
</dbReference>
<sequence>MKCEEFKIVHVDLNYLKVLYDADNEVMYREGAEYAKKPFLGILVTNDEKKYVIPFTSAKEKHKSWADVNQAYYRIYEIIDMRTAVYDSKDIIVDITNTSILSNKGIAEEEYHNYKKRILSVIEIKKMIPVVEGVYSLADLSINSELSKDERNWRTLTYKEYLFYKNIKDGILQRAKKIYDKQMKTGKVLKFHCDYKKLEAVACLYKTTA</sequence>
<evidence type="ECO:0008006" key="3">
    <source>
        <dbReference type="Google" id="ProtNLM"/>
    </source>
</evidence>
<dbReference type="Proteomes" id="UP000095544">
    <property type="component" value="Unassembled WGS sequence"/>
</dbReference>
<dbReference type="GO" id="GO:0004521">
    <property type="term" value="F:RNA endonuclease activity"/>
    <property type="evidence" value="ECO:0007669"/>
    <property type="project" value="InterPro"/>
</dbReference>
<dbReference type="AlphaFoldDB" id="A0A174M494"/>
<dbReference type="EMBL" id="CYZU01000081">
    <property type="protein sequence ID" value="CUP31242.1"/>
    <property type="molecule type" value="Genomic_DNA"/>
</dbReference>
<protein>
    <recommendedName>
        <fullName evidence="3">Type III toxin-antitoxin system ToxN/AbiQ family toxin</fullName>
    </recommendedName>
</protein>
<dbReference type="OrthoDB" id="1655812at2"/>
<dbReference type="InterPro" id="IPR053735">
    <property type="entry name" value="Type_III_TA_endoRNase"/>
</dbReference>
<dbReference type="Gene3D" id="3.10.129.130">
    <property type="match status" value="1"/>
</dbReference>
<gene>
    <name evidence="1" type="ORF">ERS852491_04830</name>
</gene>
<accession>A0A174M494</accession>
<name>A0A174M494_9FIRM</name>
<reference evidence="1 2" key="1">
    <citation type="submission" date="2015-09" db="EMBL/GenBank/DDBJ databases">
        <authorList>
            <consortium name="Pathogen Informatics"/>
        </authorList>
    </citation>
    <scope>NUCLEOTIDE SEQUENCE [LARGE SCALE GENOMIC DNA]</scope>
    <source>
        <strain evidence="1 2">2789STDY5834876</strain>
    </source>
</reference>
<organism evidence="1 2">
    <name type="scientific">Faecalicatena contorta</name>
    <dbReference type="NCBI Taxonomy" id="39482"/>
    <lineage>
        <taxon>Bacteria</taxon>
        <taxon>Bacillati</taxon>
        <taxon>Bacillota</taxon>
        <taxon>Clostridia</taxon>
        <taxon>Lachnospirales</taxon>
        <taxon>Lachnospiraceae</taxon>
        <taxon>Faecalicatena</taxon>
    </lineage>
</organism>
<evidence type="ECO:0000313" key="2">
    <source>
        <dbReference type="Proteomes" id="UP000095544"/>
    </source>
</evidence>
<evidence type="ECO:0000313" key="1">
    <source>
        <dbReference type="EMBL" id="CUP31242.1"/>
    </source>
</evidence>
<dbReference type="RefSeq" id="WP_055155209.1">
    <property type="nucleotide sequence ID" value="NZ_CYZU01000081.1"/>
</dbReference>
<proteinExistence type="predicted"/>